<dbReference type="Pfam" id="PF02518">
    <property type="entry name" value="HATPase_c"/>
    <property type="match status" value="1"/>
</dbReference>
<dbReference type="Gene3D" id="3.30.565.10">
    <property type="entry name" value="Histidine kinase-like ATPase, C-terminal domain"/>
    <property type="match status" value="1"/>
</dbReference>
<evidence type="ECO:0000256" key="4">
    <source>
        <dbReference type="ARBA" id="ARBA00022679"/>
    </source>
</evidence>
<dbReference type="Proteomes" id="UP000595374">
    <property type="component" value="Chromosome"/>
</dbReference>
<feature type="transmembrane region" description="Helical" evidence="10">
    <location>
        <begin position="67"/>
        <end position="95"/>
    </location>
</feature>
<evidence type="ECO:0000313" key="13">
    <source>
        <dbReference type="EMBL" id="QQB13110.1"/>
    </source>
</evidence>
<dbReference type="EC" id="2.7.13.3" evidence="2"/>
<dbReference type="InterPro" id="IPR003594">
    <property type="entry name" value="HATPase_dom"/>
</dbReference>
<feature type="compositionally biased region" description="Basic and acidic residues" evidence="9">
    <location>
        <begin position="378"/>
        <end position="390"/>
    </location>
</feature>
<keyword evidence="10" id="KW-0812">Transmembrane</keyword>
<dbReference type="PANTHER" id="PTHR24421:SF10">
    <property type="entry name" value="NITRATE_NITRITE SENSOR PROTEIN NARQ"/>
    <property type="match status" value="1"/>
</dbReference>
<dbReference type="InterPro" id="IPR011712">
    <property type="entry name" value="Sig_transdc_His_kin_sub3_dim/P"/>
</dbReference>
<evidence type="ECO:0000259" key="12">
    <source>
        <dbReference type="Pfam" id="PF07730"/>
    </source>
</evidence>
<evidence type="ECO:0000256" key="10">
    <source>
        <dbReference type="SAM" id="Phobius"/>
    </source>
</evidence>
<evidence type="ECO:0000256" key="9">
    <source>
        <dbReference type="SAM" id="MobiDB-lite"/>
    </source>
</evidence>
<accession>A0A7T3ZWT4</accession>
<dbReference type="PANTHER" id="PTHR24421">
    <property type="entry name" value="NITRATE/NITRITE SENSOR PROTEIN NARX-RELATED"/>
    <property type="match status" value="1"/>
</dbReference>
<evidence type="ECO:0000256" key="2">
    <source>
        <dbReference type="ARBA" id="ARBA00012438"/>
    </source>
</evidence>
<evidence type="ECO:0000256" key="8">
    <source>
        <dbReference type="ARBA" id="ARBA00023012"/>
    </source>
</evidence>
<keyword evidence="10" id="KW-0472">Membrane</keyword>
<name>A0A7T3ZWT4_9MICO</name>
<dbReference type="Gene3D" id="1.20.5.1930">
    <property type="match status" value="1"/>
</dbReference>
<dbReference type="GO" id="GO:0005524">
    <property type="term" value="F:ATP binding"/>
    <property type="evidence" value="ECO:0007669"/>
    <property type="project" value="UniProtKB-KW"/>
</dbReference>
<evidence type="ECO:0000256" key="6">
    <source>
        <dbReference type="ARBA" id="ARBA00022777"/>
    </source>
</evidence>
<organism evidence="13 14">
    <name type="scientific">Brevibacterium casei</name>
    <dbReference type="NCBI Taxonomy" id="33889"/>
    <lineage>
        <taxon>Bacteria</taxon>
        <taxon>Bacillati</taxon>
        <taxon>Actinomycetota</taxon>
        <taxon>Actinomycetes</taxon>
        <taxon>Micrococcales</taxon>
        <taxon>Brevibacteriaceae</taxon>
        <taxon>Brevibacterium</taxon>
    </lineage>
</organism>
<reference evidence="13 14" key="1">
    <citation type="submission" date="2020-12" db="EMBL/GenBank/DDBJ databases">
        <title>FDA dAtabase for Regulatory Grade micrObial Sequences (FDA-ARGOS): Supporting development and validation of Infectious Disease Dx tests.</title>
        <authorList>
            <person name="Sproer C."/>
            <person name="Gronow S."/>
            <person name="Severitt S."/>
            <person name="Schroder I."/>
            <person name="Tallon L."/>
            <person name="Sadzewicz L."/>
            <person name="Zhao X."/>
            <person name="Boylan J."/>
            <person name="Ott S."/>
            <person name="Bowen H."/>
            <person name="Vavikolanu K."/>
            <person name="Mehta A."/>
            <person name="Aluvathingal J."/>
            <person name="Nadendla S."/>
            <person name="Lowell S."/>
            <person name="Myers T."/>
            <person name="Yan Y."/>
            <person name="Sichtig H."/>
        </authorList>
    </citation>
    <scope>NUCLEOTIDE SEQUENCE [LARGE SCALE GENOMIC DNA]</scope>
    <source>
        <strain evidence="13 14">FDAARGOS_990</strain>
    </source>
</reference>
<keyword evidence="7" id="KW-0067">ATP-binding</keyword>
<dbReference type="RefSeq" id="WP_198498336.1">
    <property type="nucleotide sequence ID" value="NZ_CP065989.1"/>
</dbReference>
<feature type="transmembrane region" description="Helical" evidence="10">
    <location>
        <begin position="155"/>
        <end position="179"/>
    </location>
</feature>
<keyword evidence="3" id="KW-0597">Phosphoprotein</keyword>
<evidence type="ECO:0000256" key="5">
    <source>
        <dbReference type="ARBA" id="ARBA00022741"/>
    </source>
</evidence>
<dbReference type="GO" id="GO:0016020">
    <property type="term" value="C:membrane"/>
    <property type="evidence" value="ECO:0007669"/>
    <property type="project" value="InterPro"/>
</dbReference>
<dbReference type="EMBL" id="CP065989">
    <property type="protein sequence ID" value="QQB13110.1"/>
    <property type="molecule type" value="Genomic_DNA"/>
</dbReference>
<dbReference type="CDD" id="cd16917">
    <property type="entry name" value="HATPase_UhpB-NarQ-NarX-like"/>
    <property type="match status" value="1"/>
</dbReference>
<evidence type="ECO:0000256" key="1">
    <source>
        <dbReference type="ARBA" id="ARBA00000085"/>
    </source>
</evidence>
<evidence type="ECO:0000259" key="11">
    <source>
        <dbReference type="Pfam" id="PF02518"/>
    </source>
</evidence>
<dbReference type="Pfam" id="PF07730">
    <property type="entry name" value="HisKA_3"/>
    <property type="match status" value="1"/>
</dbReference>
<dbReference type="AlphaFoldDB" id="A0A7T3ZWT4"/>
<dbReference type="SUPFAM" id="SSF55874">
    <property type="entry name" value="ATPase domain of HSP90 chaperone/DNA topoisomerase II/histidine kinase"/>
    <property type="match status" value="1"/>
</dbReference>
<dbReference type="GO" id="GO:0000155">
    <property type="term" value="F:phosphorelay sensor kinase activity"/>
    <property type="evidence" value="ECO:0007669"/>
    <property type="project" value="InterPro"/>
</dbReference>
<evidence type="ECO:0000256" key="3">
    <source>
        <dbReference type="ARBA" id="ARBA00022553"/>
    </source>
</evidence>
<keyword evidence="8" id="KW-0902">Two-component regulatory system</keyword>
<keyword evidence="4" id="KW-0808">Transferase</keyword>
<keyword evidence="10" id="KW-1133">Transmembrane helix</keyword>
<dbReference type="GO" id="GO:0046983">
    <property type="term" value="F:protein dimerization activity"/>
    <property type="evidence" value="ECO:0007669"/>
    <property type="project" value="InterPro"/>
</dbReference>
<gene>
    <name evidence="13" type="ORF">I6H47_09570</name>
</gene>
<evidence type="ECO:0000313" key="14">
    <source>
        <dbReference type="Proteomes" id="UP000595374"/>
    </source>
</evidence>
<feature type="domain" description="Signal transduction histidine kinase subgroup 3 dimerisation and phosphoacceptor" evidence="12">
    <location>
        <begin position="211"/>
        <end position="276"/>
    </location>
</feature>
<feature type="region of interest" description="Disordered" evidence="9">
    <location>
        <begin position="273"/>
        <end position="293"/>
    </location>
</feature>
<feature type="region of interest" description="Disordered" evidence="9">
    <location>
        <begin position="371"/>
        <end position="418"/>
    </location>
</feature>
<keyword evidence="5" id="KW-0547">Nucleotide-binding</keyword>
<comment type="catalytic activity">
    <reaction evidence="1">
        <text>ATP + protein L-histidine = ADP + protein N-phospho-L-histidine.</text>
        <dbReference type="EC" id="2.7.13.3"/>
    </reaction>
</comment>
<keyword evidence="6 13" id="KW-0418">Kinase</keyword>
<feature type="transmembrane region" description="Helical" evidence="10">
    <location>
        <begin position="107"/>
        <end position="135"/>
    </location>
</feature>
<dbReference type="InterPro" id="IPR036890">
    <property type="entry name" value="HATPase_C_sf"/>
</dbReference>
<feature type="transmembrane region" description="Helical" evidence="10">
    <location>
        <begin position="38"/>
        <end position="61"/>
    </location>
</feature>
<feature type="transmembrane region" description="Helical" evidence="10">
    <location>
        <begin position="6"/>
        <end position="31"/>
    </location>
</feature>
<protein>
    <recommendedName>
        <fullName evidence="2">histidine kinase</fullName>
        <ecNumber evidence="2">2.7.13.3</ecNumber>
    </recommendedName>
</protein>
<proteinExistence type="predicted"/>
<sequence>MPRWLSVTLSILVGVVLFAIGYLQSVMALVANTWAFEAGVVSVIGVLVVLFLLPLWGAVFVRRRWPWVPFAVGLGLALAWGDCLLMLIGMFHLIIRGTRRAAATAAIVGSGVAVLAIVRMCLMPTALNPFSFLFITSGSTPGNVTTPAPPRDLGLAVDGVTIAVGLLALGISLGVGFLLRRTRRMKSVEAFASHEAQRNEALSAELARQSERELLARELHDTLSHRLSVISLHSGALEVGGKGDSDVASTASALRQEAHASLEDLRHLVGGVREGTLTGTGPKKEQSTPPSLASMQSIPQLVASVQATGTVIRPSIIIQDIEAASTVFDRAVYRIVQESLTNAIKHAPGAPVTVDVGVSADRGARIVIANPAPQAGRPGERRDPRAEEVPPRPSTRPFTHGDVPSAMGRHGLSSTGSGAGLEGIRERAAMLDGTADIGVRDGQFVVDVSLPPFPRRG</sequence>
<dbReference type="InterPro" id="IPR050482">
    <property type="entry name" value="Sensor_HK_TwoCompSys"/>
</dbReference>
<feature type="domain" description="Histidine kinase/HSP90-like ATPase" evidence="11">
    <location>
        <begin position="331"/>
        <end position="441"/>
    </location>
</feature>
<evidence type="ECO:0000256" key="7">
    <source>
        <dbReference type="ARBA" id="ARBA00022840"/>
    </source>
</evidence>